<name>A0A8X6T7V8_NEPPI</name>
<accession>A0A8X6T7V8</accession>
<sequence length="94" mass="10000">MEPFTAVRQRSSTYALPSLSTTAGIQLGCSREPTIPLGPTSYRIPSTVGANGGSRLIGPIDLSPLMQIKVLQAIRWTRSAETCTKSIGPRGCSH</sequence>
<evidence type="ECO:0000313" key="1">
    <source>
        <dbReference type="EMBL" id="GFS80219.1"/>
    </source>
</evidence>
<evidence type="ECO:0000313" key="2">
    <source>
        <dbReference type="Proteomes" id="UP000887013"/>
    </source>
</evidence>
<keyword evidence="2" id="KW-1185">Reference proteome</keyword>
<comment type="caution">
    <text evidence="1">The sequence shown here is derived from an EMBL/GenBank/DDBJ whole genome shotgun (WGS) entry which is preliminary data.</text>
</comment>
<reference evidence="1" key="1">
    <citation type="submission" date="2020-08" db="EMBL/GenBank/DDBJ databases">
        <title>Multicomponent nature underlies the extraordinary mechanical properties of spider dragline silk.</title>
        <authorList>
            <person name="Kono N."/>
            <person name="Nakamura H."/>
            <person name="Mori M."/>
            <person name="Yoshida Y."/>
            <person name="Ohtoshi R."/>
            <person name="Malay A.D."/>
            <person name="Moran D.A.P."/>
            <person name="Tomita M."/>
            <person name="Numata K."/>
            <person name="Arakawa K."/>
        </authorList>
    </citation>
    <scope>NUCLEOTIDE SEQUENCE</scope>
</reference>
<organism evidence="1 2">
    <name type="scientific">Nephila pilipes</name>
    <name type="common">Giant wood spider</name>
    <name type="synonym">Nephila maculata</name>
    <dbReference type="NCBI Taxonomy" id="299642"/>
    <lineage>
        <taxon>Eukaryota</taxon>
        <taxon>Metazoa</taxon>
        <taxon>Ecdysozoa</taxon>
        <taxon>Arthropoda</taxon>
        <taxon>Chelicerata</taxon>
        <taxon>Arachnida</taxon>
        <taxon>Araneae</taxon>
        <taxon>Araneomorphae</taxon>
        <taxon>Entelegynae</taxon>
        <taxon>Araneoidea</taxon>
        <taxon>Nephilidae</taxon>
        <taxon>Nephila</taxon>
    </lineage>
</organism>
<dbReference type="Proteomes" id="UP000887013">
    <property type="component" value="Unassembled WGS sequence"/>
</dbReference>
<gene>
    <name evidence="1" type="ORF">NPIL_375641</name>
</gene>
<protein>
    <submittedName>
        <fullName evidence="1">Uncharacterized protein</fullName>
    </submittedName>
</protein>
<dbReference type="EMBL" id="BMAW01097540">
    <property type="protein sequence ID" value="GFS80219.1"/>
    <property type="molecule type" value="Genomic_DNA"/>
</dbReference>
<proteinExistence type="predicted"/>
<dbReference type="AlphaFoldDB" id="A0A8X6T7V8"/>